<keyword evidence="3" id="KW-1185">Reference proteome</keyword>
<organism evidence="2 3">
    <name type="scientific">Streptomyces tunisiensis</name>
    <dbReference type="NCBI Taxonomy" id="948699"/>
    <lineage>
        <taxon>Bacteria</taxon>
        <taxon>Bacillati</taxon>
        <taxon>Actinomycetota</taxon>
        <taxon>Actinomycetes</taxon>
        <taxon>Kitasatosporales</taxon>
        <taxon>Streptomycetaceae</taxon>
        <taxon>Streptomyces</taxon>
    </lineage>
</organism>
<feature type="compositionally biased region" description="Gly residues" evidence="1">
    <location>
        <begin position="46"/>
        <end position="64"/>
    </location>
</feature>
<comment type="caution">
    <text evidence="2">The sequence shown here is derived from an EMBL/GenBank/DDBJ whole genome shotgun (WGS) entry which is preliminary data.</text>
</comment>
<proteinExistence type="predicted"/>
<accession>A0ABP7XU25</accession>
<feature type="region of interest" description="Disordered" evidence="1">
    <location>
        <begin position="87"/>
        <end position="108"/>
    </location>
</feature>
<reference evidence="3" key="1">
    <citation type="journal article" date="2019" name="Int. J. Syst. Evol. Microbiol.">
        <title>The Global Catalogue of Microorganisms (GCM) 10K type strain sequencing project: providing services to taxonomists for standard genome sequencing and annotation.</title>
        <authorList>
            <consortium name="The Broad Institute Genomics Platform"/>
            <consortium name="The Broad Institute Genome Sequencing Center for Infectious Disease"/>
            <person name="Wu L."/>
            <person name="Ma J."/>
        </authorList>
    </citation>
    <scope>NUCLEOTIDE SEQUENCE [LARGE SCALE GENOMIC DNA]</scope>
    <source>
        <strain evidence="3">JCM 17589</strain>
    </source>
</reference>
<feature type="region of interest" description="Disordered" evidence="1">
    <location>
        <begin position="1"/>
        <end position="74"/>
    </location>
</feature>
<feature type="compositionally biased region" description="Basic residues" evidence="1">
    <location>
        <begin position="96"/>
        <end position="108"/>
    </location>
</feature>
<evidence type="ECO:0000313" key="3">
    <source>
        <dbReference type="Proteomes" id="UP001501845"/>
    </source>
</evidence>
<feature type="compositionally biased region" description="Polar residues" evidence="1">
    <location>
        <begin position="1"/>
        <end position="11"/>
    </location>
</feature>
<gene>
    <name evidence="2" type="ORF">GCM10022285_09490</name>
</gene>
<name>A0ABP7XU25_9ACTN</name>
<dbReference type="Proteomes" id="UP001501845">
    <property type="component" value="Unassembled WGS sequence"/>
</dbReference>
<sequence length="108" mass="10916">MKGPITAQSRETAAPERVASEASELAVMTSRLAPTAARISKARRQGGAGRQPGQGQGQGQGQVDGAGRAPGAPLLRLAHVEQYGGAVAGAGAGLDRRRRSPGPAPGRR</sequence>
<protein>
    <submittedName>
        <fullName evidence="2">Uncharacterized protein</fullName>
    </submittedName>
</protein>
<dbReference type="EMBL" id="BAABBU010000005">
    <property type="protein sequence ID" value="GAA4125820.1"/>
    <property type="molecule type" value="Genomic_DNA"/>
</dbReference>
<evidence type="ECO:0000256" key="1">
    <source>
        <dbReference type="SAM" id="MobiDB-lite"/>
    </source>
</evidence>
<evidence type="ECO:0000313" key="2">
    <source>
        <dbReference type="EMBL" id="GAA4125820.1"/>
    </source>
</evidence>